<proteinExistence type="predicted"/>
<evidence type="ECO:0000313" key="2">
    <source>
        <dbReference type="Proteomes" id="UP000469452"/>
    </source>
</evidence>
<dbReference type="AlphaFoldDB" id="A0A6A4ZBK0"/>
<organism evidence="1 2">
    <name type="scientific">Aphanomyces astaci</name>
    <name type="common">Crayfish plague agent</name>
    <dbReference type="NCBI Taxonomy" id="112090"/>
    <lineage>
        <taxon>Eukaryota</taxon>
        <taxon>Sar</taxon>
        <taxon>Stramenopiles</taxon>
        <taxon>Oomycota</taxon>
        <taxon>Saprolegniomycetes</taxon>
        <taxon>Saprolegniales</taxon>
        <taxon>Verrucalvaceae</taxon>
        <taxon>Aphanomyces</taxon>
    </lineage>
</organism>
<accession>A0A6A4ZBK0</accession>
<sequence>FREVYCGNDHEVTATKNVREEYDPVDNYIGTTTAICPRRLASTTSTNALITSRLSRRLRSRRLCCLHATTTTQIIKQNTTAATVTVVRDLLQQPQSTRSAH</sequence>
<dbReference type="Proteomes" id="UP000469452">
    <property type="component" value="Unassembled WGS sequence"/>
</dbReference>
<evidence type="ECO:0000313" key="1">
    <source>
        <dbReference type="EMBL" id="KAF0713322.1"/>
    </source>
</evidence>
<reference evidence="1 2" key="1">
    <citation type="submission" date="2019-06" db="EMBL/GenBank/DDBJ databases">
        <title>Genomics analysis of Aphanomyces spp. identifies a new class of oomycete effector associated with host adaptation.</title>
        <authorList>
            <person name="Gaulin E."/>
        </authorList>
    </citation>
    <scope>NUCLEOTIDE SEQUENCE [LARGE SCALE GENOMIC DNA]</scope>
    <source>
        <strain evidence="1 2">E</strain>
    </source>
</reference>
<gene>
    <name evidence="1" type="ORF">AaE_011814</name>
</gene>
<name>A0A6A4ZBK0_APHAT</name>
<protein>
    <submittedName>
        <fullName evidence="1">Uncharacterized protein</fullName>
    </submittedName>
</protein>
<dbReference type="EMBL" id="VJMI01017572">
    <property type="protein sequence ID" value="KAF0713322.1"/>
    <property type="molecule type" value="Genomic_DNA"/>
</dbReference>
<comment type="caution">
    <text evidence="1">The sequence shown here is derived from an EMBL/GenBank/DDBJ whole genome shotgun (WGS) entry which is preliminary data.</text>
</comment>
<feature type="non-terminal residue" evidence="1">
    <location>
        <position position="1"/>
    </location>
</feature>